<dbReference type="Proteomes" id="UP001214250">
    <property type="component" value="Chromosome 2"/>
</dbReference>
<evidence type="ECO:0000313" key="1">
    <source>
        <dbReference type="EMBL" id="WDE98942.1"/>
    </source>
</evidence>
<proteinExistence type="predicted"/>
<keyword evidence="1" id="KW-0808">Transferase</keyword>
<name>A0ABY7VXU8_9BACT</name>
<dbReference type="EMBL" id="CP117812">
    <property type="protein sequence ID" value="WDE98942.1"/>
    <property type="molecule type" value="Genomic_DNA"/>
</dbReference>
<dbReference type="RefSeq" id="WP_274153808.1">
    <property type="nucleotide sequence ID" value="NZ_CP117812.1"/>
</dbReference>
<evidence type="ECO:0000313" key="2">
    <source>
        <dbReference type="Proteomes" id="UP001214250"/>
    </source>
</evidence>
<accession>A0ABY7VXU8</accession>
<dbReference type="Pfam" id="PF08843">
    <property type="entry name" value="AbiEii"/>
    <property type="match status" value="1"/>
</dbReference>
<dbReference type="Gene3D" id="3.10.450.620">
    <property type="entry name" value="JHP933, nucleotidyltransferase-like core domain"/>
    <property type="match status" value="1"/>
</dbReference>
<organism evidence="1 2">
    <name type="scientific">Lentisphaera profundi</name>
    <dbReference type="NCBI Taxonomy" id="1658616"/>
    <lineage>
        <taxon>Bacteria</taxon>
        <taxon>Pseudomonadati</taxon>
        <taxon>Lentisphaerota</taxon>
        <taxon>Lentisphaeria</taxon>
        <taxon>Lentisphaerales</taxon>
        <taxon>Lentisphaeraceae</taxon>
        <taxon>Lentisphaera</taxon>
    </lineage>
</organism>
<protein>
    <submittedName>
        <fullName evidence="1">Nucleotidyl transferase AbiEii/AbiGii toxin family protein</fullName>
    </submittedName>
</protein>
<gene>
    <name evidence="1" type="ORF">PQO03_13970</name>
</gene>
<keyword evidence="2" id="KW-1185">Reference proteome</keyword>
<sequence>MKKFIELLKVEQVALIRKASATFNLSALTIEKDFWVTYLLDVVFNRLDLNHDYTFKGGTSLSKCFNLIERFSEDIDLSLNMGDLGFGEGEKNPMADPKPSRAKLDKIRKDLEKAGTDFVRDKLLPGIDSKLKEDDVRAYSLYIGDNGADIYFEYPRVLRDIEYPVNNYVTPRVLIETGTKAMHNPYTITEIDAMCVKGLLDAVKVKVLSPQRTFWEKITILHAENNINDPGRVKDRFSRHIYDIHQIYRSEIGVKAIKNTDLLADVAKHKGRMFIKAAAKYDEACKPTLKVALTDEIRDAMAKDYEKMTDMFYRGEKPSFEELLDTLQQIDDNFNNH</sequence>
<dbReference type="GO" id="GO:0016740">
    <property type="term" value="F:transferase activity"/>
    <property type="evidence" value="ECO:0007669"/>
    <property type="project" value="UniProtKB-KW"/>
</dbReference>
<dbReference type="InterPro" id="IPR014942">
    <property type="entry name" value="AbiEii"/>
</dbReference>
<reference evidence="1 2" key="1">
    <citation type="submission" date="2023-02" db="EMBL/GenBank/DDBJ databases">
        <title>Genome sequence of Lentisphaera profundi SAORIC-696.</title>
        <authorList>
            <person name="Kim e."/>
            <person name="Cho J.-C."/>
            <person name="Choi A."/>
            <person name="Kang I."/>
        </authorList>
    </citation>
    <scope>NUCLEOTIDE SEQUENCE [LARGE SCALE GENOMIC DNA]</scope>
    <source>
        <strain evidence="1 2">SAORIC-696</strain>
    </source>
</reference>